<evidence type="ECO:0008006" key="3">
    <source>
        <dbReference type="Google" id="ProtNLM"/>
    </source>
</evidence>
<gene>
    <name evidence="1" type="ORF">AAEO58_10010</name>
</gene>
<proteinExistence type="predicted"/>
<name>A0ABU9I9D7_9FLAO</name>
<keyword evidence="2" id="KW-1185">Reference proteome</keyword>
<dbReference type="Proteomes" id="UP001393056">
    <property type="component" value="Unassembled WGS sequence"/>
</dbReference>
<comment type="caution">
    <text evidence="1">The sequence shown here is derived from an EMBL/GenBank/DDBJ whole genome shotgun (WGS) entry which is preliminary data.</text>
</comment>
<evidence type="ECO:0000313" key="1">
    <source>
        <dbReference type="EMBL" id="MEL1248377.1"/>
    </source>
</evidence>
<protein>
    <recommendedName>
        <fullName evidence="3">Site-specific DNA-methyltransferase (adenine-specific)</fullName>
    </recommendedName>
</protein>
<dbReference type="EMBL" id="JBBYHT010000004">
    <property type="protein sequence ID" value="MEL1248377.1"/>
    <property type="molecule type" value="Genomic_DNA"/>
</dbReference>
<dbReference type="RefSeq" id="WP_341683267.1">
    <property type="nucleotide sequence ID" value="NZ_JBBYHT010000004.1"/>
</dbReference>
<reference evidence="1 2" key="1">
    <citation type="submission" date="2024-04" db="EMBL/GenBank/DDBJ databases">
        <title>Flavobacterium sp. DGU41 16S ribosomal RNA gene Genome sequencing and assembly.</title>
        <authorList>
            <person name="Park S."/>
        </authorList>
    </citation>
    <scope>NUCLEOTIDE SEQUENCE [LARGE SCALE GENOMIC DNA]</scope>
    <source>
        <strain evidence="1 2">DGU41</strain>
    </source>
</reference>
<organism evidence="1 2">
    <name type="scientific">Flavobacterium helocola</name>
    <dbReference type="NCBI Taxonomy" id="3139139"/>
    <lineage>
        <taxon>Bacteria</taxon>
        <taxon>Pseudomonadati</taxon>
        <taxon>Bacteroidota</taxon>
        <taxon>Flavobacteriia</taxon>
        <taxon>Flavobacteriales</taxon>
        <taxon>Flavobacteriaceae</taxon>
        <taxon>Flavobacterium</taxon>
    </lineage>
</organism>
<evidence type="ECO:0000313" key="2">
    <source>
        <dbReference type="Proteomes" id="UP001393056"/>
    </source>
</evidence>
<accession>A0ABU9I9D7</accession>
<sequence length="119" mass="13893">MTWGEAEINLRENIVINDHLAGFGHYKIVVNTPPYTFNKVDEAFKIKVGKNSYINISLLMLQLLFEESLTNNNIYNRNVFKKIYPHEYEVKPCYVHSVGKLFVKANIAVQLNSRNYRIL</sequence>